<organism evidence="1 2">
    <name type="scientific">Photobacterium marinum</name>
    <dbReference type="NCBI Taxonomy" id="1056511"/>
    <lineage>
        <taxon>Bacteria</taxon>
        <taxon>Pseudomonadati</taxon>
        <taxon>Pseudomonadota</taxon>
        <taxon>Gammaproteobacteria</taxon>
        <taxon>Vibrionales</taxon>
        <taxon>Vibrionaceae</taxon>
        <taxon>Photobacterium</taxon>
    </lineage>
</organism>
<keyword evidence="2" id="KW-1185">Reference proteome</keyword>
<protein>
    <submittedName>
        <fullName evidence="1">Uncharacterized protein</fullName>
    </submittedName>
</protein>
<dbReference type="AlphaFoldDB" id="L8JFI8"/>
<reference evidence="1 2" key="1">
    <citation type="submission" date="2012-12" db="EMBL/GenBank/DDBJ databases">
        <title>Genome Assembly of Photobacterium sp. AK15.</title>
        <authorList>
            <person name="Khatri I."/>
            <person name="Vaidya B."/>
            <person name="Srinivas T.N.R."/>
            <person name="Subramanian S."/>
            <person name="Pinnaka A."/>
        </authorList>
    </citation>
    <scope>NUCLEOTIDE SEQUENCE [LARGE SCALE GENOMIC DNA]</scope>
    <source>
        <strain evidence="1 2">AK15</strain>
    </source>
</reference>
<name>L8JFI8_9GAMM</name>
<proteinExistence type="predicted"/>
<dbReference type="EMBL" id="AMZO01000002">
    <property type="protein sequence ID" value="ELR67631.1"/>
    <property type="molecule type" value="Genomic_DNA"/>
</dbReference>
<dbReference type="PATRIC" id="fig|1056511.3.peg.634"/>
<evidence type="ECO:0000313" key="2">
    <source>
        <dbReference type="Proteomes" id="UP000011134"/>
    </source>
</evidence>
<evidence type="ECO:0000313" key="1">
    <source>
        <dbReference type="EMBL" id="ELR67631.1"/>
    </source>
</evidence>
<gene>
    <name evidence="1" type="ORF">C942_01561</name>
</gene>
<comment type="caution">
    <text evidence="1">The sequence shown here is derived from an EMBL/GenBank/DDBJ whole genome shotgun (WGS) entry which is preliminary data.</text>
</comment>
<accession>L8JFI8</accession>
<dbReference type="Proteomes" id="UP000011134">
    <property type="component" value="Unassembled WGS sequence"/>
</dbReference>
<sequence length="37" mass="4363">MARDLMQIRHTHSTPPFLEKASLIAGFFAFVAWERMR</sequence>